<reference evidence="8 9" key="1">
    <citation type="submission" date="2020-04" db="EMBL/GenBank/DDBJ databases">
        <title>Sequencing and Assembly of C. fimi.</title>
        <authorList>
            <person name="Ramsey A.R."/>
        </authorList>
    </citation>
    <scope>NUCLEOTIDE SEQUENCE [LARGE SCALE GENOMIC DNA]</scope>
    <source>
        <strain evidence="8 9">SB</strain>
    </source>
</reference>
<comment type="similarity">
    <text evidence="2">Belongs to the UPF0410 family.</text>
</comment>
<comment type="subcellular location">
    <subcellularLocation>
        <location evidence="1">Cell membrane</location>
        <topology evidence="1">Multi-pass membrane protein</topology>
    </subcellularLocation>
</comment>
<dbReference type="InterPro" id="IPR007341">
    <property type="entry name" value="Transgly_assoc"/>
</dbReference>
<evidence type="ECO:0000256" key="2">
    <source>
        <dbReference type="ARBA" id="ARBA00011006"/>
    </source>
</evidence>
<dbReference type="Proteomes" id="UP000562124">
    <property type="component" value="Unassembled WGS sequence"/>
</dbReference>
<feature type="transmembrane region" description="Helical" evidence="7">
    <location>
        <begin position="6"/>
        <end position="24"/>
    </location>
</feature>
<evidence type="ECO:0000256" key="1">
    <source>
        <dbReference type="ARBA" id="ARBA00004651"/>
    </source>
</evidence>
<keyword evidence="9" id="KW-1185">Reference proteome</keyword>
<dbReference type="RefSeq" id="WP_169324092.1">
    <property type="nucleotide sequence ID" value="NZ_JABCJJ010000006.1"/>
</dbReference>
<sequence>MTVTGIITAIVIGAIIGLLGRLFAPGKQNISILVTIIVGIIAALLGTALANAVSSADTPGIDWIELLFQVVLAVIGVIIAARMLGGRRRV</sequence>
<name>A0A7Y0LX75_CELFI</name>
<comment type="caution">
    <text evidence="8">The sequence shown here is derived from an EMBL/GenBank/DDBJ whole genome shotgun (WGS) entry which is preliminary data.</text>
</comment>
<dbReference type="PANTHER" id="PTHR33884:SF3">
    <property type="entry name" value="UPF0410 PROTEIN YMGE"/>
    <property type="match status" value="1"/>
</dbReference>
<organism evidence="8 9">
    <name type="scientific">Cellulomonas fimi</name>
    <dbReference type="NCBI Taxonomy" id="1708"/>
    <lineage>
        <taxon>Bacteria</taxon>
        <taxon>Bacillati</taxon>
        <taxon>Actinomycetota</taxon>
        <taxon>Actinomycetes</taxon>
        <taxon>Micrococcales</taxon>
        <taxon>Cellulomonadaceae</taxon>
        <taxon>Cellulomonas</taxon>
    </lineage>
</organism>
<protein>
    <submittedName>
        <fullName evidence="8">GlsB/YeaQ/YmgE family stress response membrane protein</fullName>
    </submittedName>
</protein>
<feature type="transmembrane region" description="Helical" evidence="7">
    <location>
        <begin position="31"/>
        <end position="54"/>
    </location>
</feature>
<keyword evidence="4 7" id="KW-0812">Transmembrane</keyword>
<evidence type="ECO:0000256" key="6">
    <source>
        <dbReference type="ARBA" id="ARBA00023136"/>
    </source>
</evidence>
<accession>A0A7Y0LX75</accession>
<evidence type="ECO:0000313" key="8">
    <source>
        <dbReference type="EMBL" id="NMR19720.1"/>
    </source>
</evidence>
<proteinExistence type="inferred from homology"/>
<evidence type="ECO:0000256" key="5">
    <source>
        <dbReference type="ARBA" id="ARBA00022989"/>
    </source>
</evidence>
<keyword evidence="6 7" id="KW-0472">Membrane</keyword>
<keyword evidence="3" id="KW-1003">Cell membrane</keyword>
<dbReference type="PANTHER" id="PTHR33884">
    <property type="entry name" value="UPF0410 PROTEIN YMGE"/>
    <property type="match status" value="1"/>
</dbReference>
<gene>
    <name evidence="8" type="ORF">HIR71_05705</name>
</gene>
<keyword evidence="5 7" id="KW-1133">Transmembrane helix</keyword>
<dbReference type="AlphaFoldDB" id="A0A7Y0LX75"/>
<evidence type="ECO:0000256" key="7">
    <source>
        <dbReference type="SAM" id="Phobius"/>
    </source>
</evidence>
<evidence type="ECO:0000313" key="9">
    <source>
        <dbReference type="Proteomes" id="UP000562124"/>
    </source>
</evidence>
<feature type="transmembrane region" description="Helical" evidence="7">
    <location>
        <begin position="66"/>
        <end position="85"/>
    </location>
</feature>
<dbReference type="EMBL" id="JABCJJ010000006">
    <property type="protein sequence ID" value="NMR19720.1"/>
    <property type="molecule type" value="Genomic_DNA"/>
</dbReference>
<evidence type="ECO:0000256" key="3">
    <source>
        <dbReference type="ARBA" id="ARBA00022475"/>
    </source>
</evidence>
<dbReference type="GO" id="GO:0005886">
    <property type="term" value="C:plasma membrane"/>
    <property type="evidence" value="ECO:0007669"/>
    <property type="project" value="UniProtKB-SubCell"/>
</dbReference>
<evidence type="ECO:0000256" key="4">
    <source>
        <dbReference type="ARBA" id="ARBA00022692"/>
    </source>
</evidence>